<dbReference type="InParanoid" id="T0PYK3"/>
<keyword evidence="3" id="KW-1185">Reference proteome</keyword>
<proteinExistence type="predicted"/>
<feature type="region of interest" description="Disordered" evidence="1">
    <location>
        <begin position="67"/>
        <end position="91"/>
    </location>
</feature>
<evidence type="ECO:0000256" key="1">
    <source>
        <dbReference type="SAM" id="MobiDB-lite"/>
    </source>
</evidence>
<dbReference type="OMA" id="WYQLVEC"/>
<organism evidence="2 3">
    <name type="scientific">Saprolegnia diclina (strain VS20)</name>
    <dbReference type="NCBI Taxonomy" id="1156394"/>
    <lineage>
        <taxon>Eukaryota</taxon>
        <taxon>Sar</taxon>
        <taxon>Stramenopiles</taxon>
        <taxon>Oomycota</taxon>
        <taxon>Saprolegniomycetes</taxon>
        <taxon>Saprolegniales</taxon>
        <taxon>Saprolegniaceae</taxon>
        <taxon>Saprolegnia</taxon>
    </lineage>
</organism>
<dbReference type="RefSeq" id="XP_008620413.1">
    <property type="nucleotide sequence ID" value="XM_008622191.1"/>
</dbReference>
<dbReference type="OrthoDB" id="10347924at2759"/>
<dbReference type="VEuPathDB" id="FungiDB:SDRG_16002"/>
<gene>
    <name evidence="2" type="ORF">SDRG_16002</name>
</gene>
<name>T0PYK3_SAPDV</name>
<protein>
    <submittedName>
        <fullName evidence="2">Uncharacterized protein</fullName>
    </submittedName>
</protein>
<evidence type="ECO:0000313" key="3">
    <source>
        <dbReference type="Proteomes" id="UP000030762"/>
    </source>
</evidence>
<dbReference type="EMBL" id="JH767240">
    <property type="protein sequence ID" value="EQC26150.1"/>
    <property type="molecule type" value="Genomic_DNA"/>
</dbReference>
<sequence>MLLSLFARITGSVGAKVIDKIAPDAFIDVTKSSRTLAPTSEDDEAHDDVSMRLPDFALDKTKTILDKQRAASADETEDESDDEYDDDDVDDGLTHDDLAEAQWLLDTLLELVEAAATFGLDGDAMFDMLLALDTWQRALYDAPDSVRTRLPTLSELLSSLKAYALPFKQADLWYQLVECETALEQLAAPRC</sequence>
<dbReference type="GeneID" id="19956729"/>
<feature type="compositionally biased region" description="Acidic residues" evidence="1">
    <location>
        <begin position="74"/>
        <end position="91"/>
    </location>
</feature>
<dbReference type="AlphaFoldDB" id="T0PYK3"/>
<reference evidence="2 3" key="1">
    <citation type="submission" date="2012-04" db="EMBL/GenBank/DDBJ databases">
        <title>The Genome Sequence of Saprolegnia declina VS20.</title>
        <authorList>
            <consortium name="The Broad Institute Genome Sequencing Platform"/>
            <person name="Russ C."/>
            <person name="Nusbaum C."/>
            <person name="Tyler B."/>
            <person name="van West P."/>
            <person name="Dieguez-Uribeondo J."/>
            <person name="de Bruijn I."/>
            <person name="Tripathy S."/>
            <person name="Jiang R."/>
            <person name="Young S.K."/>
            <person name="Zeng Q."/>
            <person name="Gargeya S."/>
            <person name="Fitzgerald M."/>
            <person name="Haas B."/>
            <person name="Abouelleil A."/>
            <person name="Alvarado L."/>
            <person name="Arachchi H.M."/>
            <person name="Berlin A."/>
            <person name="Chapman S.B."/>
            <person name="Goldberg J."/>
            <person name="Griggs A."/>
            <person name="Gujja S."/>
            <person name="Hansen M."/>
            <person name="Howarth C."/>
            <person name="Imamovic A."/>
            <person name="Larimer J."/>
            <person name="McCowen C."/>
            <person name="Montmayeur A."/>
            <person name="Murphy C."/>
            <person name="Neiman D."/>
            <person name="Pearson M."/>
            <person name="Priest M."/>
            <person name="Roberts A."/>
            <person name="Saif S."/>
            <person name="Shea T."/>
            <person name="Sisk P."/>
            <person name="Sykes S."/>
            <person name="Wortman J."/>
            <person name="Nusbaum C."/>
            <person name="Birren B."/>
        </authorList>
    </citation>
    <scope>NUCLEOTIDE SEQUENCE [LARGE SCALE GENOMIC DNA]</scope>
    <source>
        <strain evidence="2 3">VS20</strain>
    </source>
</reference>
<dbReference type="Proteomes" id="UP000030762">
    <property type="component" value="Unassembled WGS sequence"/>
</dbReference>
<accession>T0PYK3</accession>
<evidence type="ECO:0000313" key="2">
    <source>
        <dbReference type="EMBL" id="EQC26150.1"/>
    </source>
</evidence>